<dbReference type="RefSeq" id="WP_114843860.1">
    <property type="nucleotide sequence ID" value="NZ_JBHSPE010000001.1"/>
</dbReference>
<protein>
    <submittedName>
        <fullName evidence="8">DMT family transporter</fullName>
    </submittedName>
</protein>
<accession>A0A369UUR3</accession>
<sequence length="300" mass="30771">MHPRLFGYLCMAAAMVTVGSTVVASKAIGAELAPFTATALRFAIALCAFVPLMMLTRTPWPRPSLGDGLLLLAQAGAGSVGYTVLLVTGTQLTTGADAGILLGTLPAVAALLIVILLRERPTPRLLLAIALATIGVLVVTMASPQAGGGVQRSLLGNLLILLAVVCESVFILLNKRLRQPLPPLALATTMTGLGLAVSIVPALLEQHPTLTTVPASAYEAVIYYALIPTVGGFWLWYAGTARAGAMEASAFTAIAPIAAVILSAVVLGESINPPQMVGLALVIVAVGIVATAQWRQPAVG</sequence>
<dbReference type="InterPro" id="IPR050638">
    <property type="entry name" value="AA-Vitamin_Transporters"/>
</dbReference>
<dbReference type="AlphaFoldDB" id="A0A369UUR3"/>
<feature type="transmembrane region" description="Helical" evidence="6">
    <location>
        <begin position="216"/>
        <end position="236"/>
    </location>
</feature>
<evidence type="ECO:0000256" key="4">
    <source>
        <dbReference type="ARBA" id="ARBA00022989"/>
    </source>
</evidence>
<dbReference type="SUPFAM" id="SSF103481">
    <property type="entry name" value="Multidrug resistance efflux transporter EmrE"/>
    <property type="match status" value="2"/>
</dbReference>
<dbReference type="GO" id="GO:0016020">
    <property type="term" value="C:membrane"/>
    <property type="evidence" value="ECO:0007669"/>
    <property type="project" value="UniProtKB-SubCell"/>
</dbReference>
<feature type="domain" description="EamA" evidence="7">
    <location>
        <begin position="155"/>
        <end position="289"/>
    </location>
</feature>
<name>A0A369UUR3_9GAMM</name>
<evidence type="ECO:0000256" key="5">
    <source>
        <dbReference type="ARBA" id="ARBA00023136"/>
    </source>
</evidence>
<feature type="transmembrane region" description="Helical" evidence="6">
    <location>
        <begin position="34"/>
        <end position="56"/>
    </location>
</feature>
<gene>
    <name evidence="8" type="ORF">DVJ77_02495</name>
</gene>
<feature type="transmembrane region" description="Helical" evidence="6">
    <location>
        <begin position="274"/>
        <end position="294"/>
    </location>
</feature>
<evidence type="ECO:0000313" key="8">
    <source>
        <dbReference type="EMBL" id="RDD83468.1"/>
    </source>
</evidence>
<reference evidence="8 9" key="1">
    <citation type="submission" date="2018-07" db="EMBL/GenBank/DDBJ databases">
        <title>Dyella tabacisoli L4-6T, whole genome shotgun sequence.</title>
        <authorList>
            <person name="Zhou X.-K."/>
            <person name="Li W.-J."/>
            <person name="Duan Y.-Q."/>
        </authorList>
    </citation>
    <scope>NUCLEOTIDE SEQUENCE [LARGE SCALE GENOMIC DNA]</scope>
    <source>
        <strain evidence="8 9">L4-6</strain>
    </source>
</reference>
<evidence type="ECO:0000256" key="1">
    <source>
        <dbReference type="ARBA" id="ARBA00004141"/>
    </source>
</evidence>
<feature type="transmembrane region" description="Helical" evidence="6">
    <location>
        <begin position="248"/>
        <end position="268"/>
    </location>
</feature>
<organism evidence="8 9">
    <name type="scientific">Dyella tabacisoli</name>
    <dbReference type="NCBI Taxonomy" id="2282381"/>
    <lineage>
        <taxon>Bacteria</taxon>
        <taxon>Pseudomonadati</taxon>
        <taxon>Pseudomonadota</taxon>
        <taxon>Gammaproteobacteria</taxon>
        <taxon>Lysobacterales</taxon>
        <taxon>Rhodanobacteraceae</taxon>
        <taxon>Dyella</taxon>
    </lineage>
</organism>
<feature type="transmembrane region" description="Helical" evidence="6">
    <location>
        <begin position="185"/>
        <end position="204"/>
    </location>
</feature>
<evidence type="ECO:0000256" key="6">
    <source>
        <dbReference type="SAM" id="Phobius"/>
    </source>
</evidence>
<keyword evidence="9" id="KW-1185">Reference proteome</keyword>
<dbReference type="EMBL" id="QQAH01000001">
    <property type="protein sequence ID" value="RDD83468.1"/>
    <property type="molecule type" value="Genomic_DNA"/>
</dbReference>
<feature type="transmembrane region" description="Helical" evidence="6">
    <location>
        <begin position="99"/>
        <end position="117"/>
    </location>
</feature>
<dbReference type="InterPro" id="IPR037185">
    <property type="entry name" value="EmrE-like"/>
</dbReference>
<comment type="similarity">
    <text evidence="2">Belongs to the EamA transporter family.</text>
</comment>
<proteinExistence type="inferred from homology"/>
<keyword evidence="4 6" id="KW-1133">Transmembrane helix</keyword>
<dbReference type="OrthoDB" id="8925227at2"/>
<keyword evidence="3 6" id="KW-0812">Transmembrane</keyword>
<evidence type="ECO:0000256" key="3">
    <source>
        <dbReference type="ARBA" id="ARBA00022692"/>
    </source>
</evidence>
<comment type="subcellular location">
    <subcellularLocation>
        <location evidence="1">Membrane</location>
        <topology evidence="1">Multi-pass membrane protein</topology>
    </subcellularLocation>
</comment>
<evidence type="ECO:0000256" key="2">
    <source>
        <dbReference type="ARBA" id="ARBA00007362"/>
    </source>
</evidence>
<feature type="transmembrane region" description="Helical" evidence="6">
    <location>
        <begin position="154"/>
        <end position="173"/>
    </location>
</feature>
<keyword evidence="5 6" id="KW-0472">Membrane</keyword>
<dbReference type="PANTHER" id="PTHR32322:SF2">
    <property type="entry name" value="EAMA DOMAIN-CONTAINING PROTEIN"/>
    <property type="match status" value="1"/>
</dbReference>
<dbReference type="Proteomes" id="UP000253782">
    <property type="component" value="Unassembled WGS sequence"/>
</dbReference>
<feature type="transmembrane region" description="Helical" evidence="6">
    <location>
        <begin position="124"/>
        <end position="142"/>
    </location>
</feature>
<feature type="domain" description="EamA" evidence="7">
    <location>
        <begin position="6"/>
        <end position="140"/>
    </location>
</feature>
<dbReference type="PANTHER" id="PTHR32322">
    <property type="entry name" value="INNER MEMBRANE TRANSPORTER"/>
    <property type="match status" value="1"/>
</dbReference>
<comment type="caution">
    <text evidence="8">The sequence shown here is derived from an EMBL/GenBank/DDBJ whole genome shotgun (WGS) entry which is preliminary data.</text>
</comment>
<dbReference type="Pfam" id="PF00892">
    <property type="entry name" value="EamA"/>
    <property type="match status" value="2"/>
</dbReference>
<feature type="transmembrane region" description="Helical" evidence="6">
    <location>
        <begin position="68"/>
        <end position="87"/>
    </location>
</feature>
<evidence type="ECO:0000313" key="9">
    <source>
        <dbReference type="Proteomes" id="UP000253782"/>
    </source>
</evidence>
<evidence type="ECO:0000259" key="7">
    <source>
        <dbReference type="Pfam" id="PF00892"/>
    </source>
</evidence>
<dbReference type="InterPro" id="IPR000620">
    <property type="entry name" value="EamA_dom"/>
</dbReference>